<feature type="domain" description="Inositol polyphosphate-related phosphatase" evidence="2">
    <location>
        <begin position="57"/>
        <end position="511"/>
    </location>
</feature>
<protein>
    <recommendedName>
        <fullName evidence="2">Inositol polyphosphate-related phosphatase domain-containing protein</fullName>
    </recommendedName>
</protein>
<dbReference type="Gene3D" id="3.60.10.10">
    <property type="entry name" value="Endonuclease/exonuclease/phosphatase"/>
    <property type="match status" value="1"/>
</dbReference>
<dbReference type="GO" id="GO:0046856">
    <property type="term" value="P:phosphatidylinositol dephosphorylation"/>
    <property type="evidence" value="ECO:0007669"/>
    <property type="project" value="InterPro"/>
</dbReference>
<dbReference type="InterPro" id="IPR013783">
    <property type="entry name" value="Ig-like_fold"/>
</dbReference>
<proteinExistence type="predicted"/>
<dbReference type="InterPro" id="IPR000300">
    <property type="entry name" value="IPPc"/>
</dbReference>
<evidence type="ECO:0000313" key="4">
    <source>
        <dbReference type="Proteomes" id="UP000509510"/>
    </source>
</evidence>
<feature type="region of interest" description="Disordered" evidence="1">
    <location>
        <begin position="979"/>
        <end position="1054"/>
    </location>
</feature>
<gene>
    <name evidence="3" type="ORF">TRUGW13939_08222</name>
</gene>
<dbReference type="KEGG" id="trg:TRUGW13939_08222"/>
<dbReference type="GO" id="GO:0004439">
    <property type="term" value="F:phosphatidylinositol-4,5-bisphosphate 5-phosphatase activity"/>
    <property type="evidence" value="ECO:0007669"/>
    <property type="project" value="TreeGrafter"/>
</dbReference>
<dbReference type="AlphaFoldDB" id="A0A7H8R4I1"/>
<evidence type="ECO:0000256" key="1">
    <source>
        <dbReference type="SAM" id="MobiDB-lite"/>
    </source>
</evidence>
<evidence type="ECO:0000259" key="2">
    <source>
        <dbReference type="SMART" id="SM00128"/>
    </source>
</evidence>
<dbReference type="Proteomes" id="UP000509510">
    <property type="component" value="Chromosome IV"/>
</dbReference>
<dbReference type="RefSeq" id="XP_035347251.1">
    <property type="nucleotide sequence ID" value="XM_035491358.1"/>
</dbReference>
<dbReference type="PANTHER" id="PTHR11200:SF300">
    <property type="entry name" value="TYPE II INOSITOL 1,4,5-TRISPHOSPHATE 5-PHOSPHATASE"/>
    <property type="match status" value="1"/>
</dbReference>
<reference evidence="4" key="1">
    <citation type="submission" date="2020-06" db="EMBL/GenBank/DDBJ databases">
        <title>A chromosome-scale genome assembly of Talaromyces rugulosus W13939.</title>
        <authorList>
            <person name="Wang B."/>
            <person name="Guo L."/>
            <person name="Ye K."/>
            <person name="Wang L."/>
        </authorList>
    </citation>
    <scope>NUCLEOTIDE SEQUENCE [LARGE SCALE GENOMIC DNA]</scope>
    <source>
        <strain evidence="4">W13939</strain>
    </source>
</reference>
<feature type="region of interest" description="Disordered" evidence="1">
    <location>
        <begin position="1097"/>
        <end position="1137"/>
    </location>
</feature>
<feature type="compositionally biased region" description="Low complexity" evidence="1">
    <location>
        <begin position="98"/>
        <end position="107"/>
    </location>
</feature>
<feature type="region of interest" description="Disordered" evidence="1">
    <location>
        <begin position="485"/>
        <end position="546"/>
    </location>
</feature>
<dbReference type="SUPFAM" id="SSF56219">
    <property type="entry name" value="DNase I-like"/>
    <property type="match status" value="1"/>
</dbReference>
<feature type="compositionally biased region" description="Polar residues" evidence="1">
    <location>
        <begin position="380"/>
        <end position="389"/>
    </location>
</feature>
<feature type="compositionally biased region" description="Basic and acidic residues" evidence="1">
    <location>
        <begin position="115"/>
        <end position="124"/>
    </location>
</feature>
<feature type="compositionally biased region" description="Low complexity" evidence="1">
    <location>
        <begin position="362"/>
        <end position="377"/>
    </location>
</feature>
<feature type="region of interest" description="Disordered" evidence="1">
    <location>
        <begin position="1"/>
        <end position="39"/>
    </location>
</feature>
<dbReference type="OrthoDB" id="7862313at2759"/>
<dbReference type="Pfam" id="PF22669">
    <property type="entry name" value="Exo_endo_phos2"/>
    <property type="match status" value="2"/>
</dbReference>
<feature type="compositionally biased region" description="Basic and acidic residues" evidence="1">
    <location>
        <begin position="679"/>
        <end position="701"/>
    </location>
</feature>
<accession>A0A7H8R4I1</accession>
<evidence type="ECO:0000313" key="3">
    <source>
        <dbReference type="EMBL" id="QKX61076.1"/>
    </source>
</evidence>
<dbReference type="Pfam" id="PF21310">
    <property type="entry name" value="OCRL-like_ASH"/>
    <property type="match status" value="1"/>
</dbReference>
<feature type="compositionally biased region" description="Basic and acidic residues" evidence="1">
    <location>
        <begin position="1024"/>
        <end position="1039"/>
    </location>
</feature>
<feature type="compositionally biased region" description="Acidic residues" evidence="1">
    <location>
        <begin position="521"/>
        <end position="534"/>
    </location>
</feature>
<organism evidence="3 4">
    <name type="scientific">Talaromyces rugulosus</name>
    <name type="common">Penicillium rugulosum</name>
    <dbReference type="NCBI Taxonomy" id="121627"/>
    <lineage>
        <taxon>Eukaryota</taxon>
        <taxon>Fungi</taxon>
        <taxon>Dikarya</taxon>
        <taxon>Ascomycota</taxon>
        <taxon>Pezizomycotina</taxon>
        <taxon>Eurotiomycetes</taxon>
        <taxon>Eurotiomycetidae</taxon>
        <taxon>Eurotiales</taxon>
        <taxon>Trichocomaceae</taxon>
        <taxon>Talaromyces</taxon>
        <taxon>Talaromyces sect. Islandici</taxon>
    </lineage>
</organism>
<dbReference type="GeneID" id="55995711"/>
<feature type="compositionally biased region" description="Basic and acidic residues" evidence="1">
    <location>
        <begin position="485"/>
        <end position="507"/>
    </location>
</feature>
<dbReference type="InterPro" id="IPR048869">
    <property type="entry name" value="OCRL-1_2_ASH"/>
</dbReference>
<sequence>MAPSKEDYPSKQSMSDSEAYHDDGQAPPDDASASETGDVLTLKQAVKARRGEYTRSRTIRIKVGTWNVAAISGTERDIGKWFVEGKETTRHALEQEASSLSSSSSSSTENQPELAQKEHKKPESTRGNPEGYSPADIGIYVLGLQEIVDVASASTTLSPFTDVGPVTRWKDAAQKNLPAGYQLVAESHLVGLLLLIYAAPNVTPTISSVSSSTTGTGLMGYMGNKGATVTRLVLGETTRLVFVNCHLAAGADKGSLERRNWDAAQIVSRTKFSAVDPDNEISDEVNDSIGNEEFAFWFGDLNYRLEDIPGDDVRRLLTLHTQNDYDARHMFRSQHTGDLPSPVLVAESDSDEPLSDEEASDVKTQVSSKSSQNTSDSSSHDTPNQQPSVPTAMVETMDPSVDPSSLLTTLRSLLPHDQLHSQQREGKAFHEGWREGEIRFLPTYKYDVGSIAMFDTSEKQRGPSWCDRILYRSRDDRLKYNRQVRETEEARKRDEEMKARGVDKAADDENVLFDYNPDTDGANEEEYREDEDGSEAPSHDESKEDPIKLTHYTSHQGVLSSDHKPLDAAFTLTYEAVIPELKRKIYQDVVRELDKAENEARPDLTVIVDSHPDESEEAPQDIAYDQNAIYFGSVPFGVPVSRTVTVANTGAVPATFYFTSRLVSDPVRSKENPPPWLEVRVDWPEDERKKDDKKKDEKEQRYQQTYTIAPGDSAVVEVTACVRQLEYVRALNDSTAKVEDILVFRVAGGRDQFIPVYGRWLPTCFGRSLDELTHIPEAGVRSLGTAHPSEAERTGKNIRLSAPRELFRLTEAISRLSERAVAEWGMMKGDSDDETPPWLSEPHGLGWPFDPESWTFQGDDQRASLLFSVREALDTGSPLSSIFPPEVASLPRLEILAETLVFFLKSLKDGIIQAETWKTLEQQLTAREKSKTPWHSSEEIQAWVLDTLAPSPVHSVSFTFLTFMLTQIINEVAPATNPAALPASLDRPAPPSQTDPNTTPEQSAPRFLAQIRQKRGTLTSSEWSEAKDKRDVTADKSKDTTTPTTHLDNPTDRRRDAVELALSTLFADLMVSSSVPTPSKEKERLASEERKRVIIQAFLQPATTPNPDTGIAGEPAEERKQEQPQEQHEQQQEEEQK</sequence>
<name>A0A7H8R4I1_TALRU</name>
<feature type="region of interest" description="Disordered" evidence="1">
    <location>
        <begin position="665"/>
        <end position="701"/>
    </location>
</feature>
<dbReference type="InterPro" id="IPR046985">
    <property type="entry name" value="IP5"/>
</dbReference>
<dbReference type="Gene3D" id="2.60.40.10">
    <property type="entry name" value="Immunoglobulins"/>
    <property type="match status" value="1"/>
</dbReference>
<feature type="compositionally biased region" description="Basic and acidic residues" evidence="1">
    <location>
        <begin position="537"/>
        <end position="546"/>
    </location>
</feature>
<feature type="region of interest" description="Disordered" evidence="1">
    <location>
        <begin position="93"/>
        <end position="132"/>
    </location>
</feature>
<keyword evidence="4" id="KW-1185">Reference proteome</keyword>
<dbReference type="SMART" id="SM00128">
    <property type="entry name" value="IPPc"/>
    <property type="match status" value="1"/>
</dbReference>
<dbReference type="InterPro" id="IPR036691">
    <property type="entry name" value="Endo/exonu/phosph_ase_sf"/>
</dbReference>
<dbReference type="PANTHER" id="PTHR11200">
    <property type="entry name" value="INOSITOL 5-PHOSPHATASE"/>
    <property type="match status" value="1"/>
</dbReference>
<feature type="compositionally biased region" description="Basic and acidic residues" evidence="1">
    <location>
        <begin position="1116"/>
        <end position="1137"/>
    </location>
</feature>
<feature type="compositionally biased region" description="Acidic residues" evidence="1">
    <location>
        <begin position="348"/>
        <end position="359"/>
    </location>
</feature>
<dbReference type="EMBL" id="CP055901">
    <property type="protein sequence ID" value="QKX61076.1"/>
    <property type="molecule type" value="Genomic_DNA"/>
</dbReference>
<feature type="region of interest" description="Disordered" evidence="1">
    <location>
        <begin position="333"/>
        <end position="405"/>
    </location>
</feature>